<dbReference type="OrthoDB" id="5426165at2759"/>
<gene>
    <name evidence="4" type="primary">20342314</name>
    <name evidence="3" type="ORF">GGTG_01856</name>
</gene>
<keyword evidence="2" id="KW-0812">Transmembrane</keyword>
<dbReference type="EMBL" id="GL385395">
    <property type="protein sequence ID" value="EJT81882.1"/>
    <property type="molecule type" value="Genomic_DNA"/>
</dbReference>
<dbReference type="RefSeq" id="XP_009217891.1">
    <property type="nucleotide sequence ID" value="XM_009219627.1"/>
</dbReference>
<feature type="compositionally biased region" description="Low complexity" evidence="1">
    <location>
        <begin position="168"/>
        <end position="180"/>
    </location>
</feature>
<keyword evidence="2" id="KW-1133">Transmembrane helix</keyword>
<sequence length="444" mass="47865">MPSSGNTFFINWELWQQMTFVLAAAICVVFILGLSKLAYQNSLMKKQELLDEEKRHRVQEMESSGLSHKRAINIPFGVRAIQGGVEVDGIWISRPTTPNTRKSMAPGLASTTTIAVTASPLLAKANARGGKLPSPTDPPTKMENPTPYMPTGYSSGQPKSPGHHDPMNPLGGPPNLNRNPSGHHRSSSQNTKEDALSRLEGSSGRQPLRTYVPKATPSTAPQLQQRLGAHKPQPRLPPQQPQARQQAPPPPPPRNSKQQKKPSPLRDSASSSDSYASGAGGPSSEHHLQFEGAQRARVISLSHFPSQSSSRVAAGSSTRPPSSTSGPGSPGREWGASSSSSMGPYEHSTPNLPQSSFPAPTQSETRLPLLAQDPHIQVPEPTFGPGDLRHNSGRPRRANQSFEGGSSSEFIATPLFLDRSVEDDSQRGSSARQQQQQQRPYGQQ</sequence>
<dbReference type="eggNOG" id="ENOG502S92A">
    <property type="taxonomic scope" value="Eukaryota"/>
</dbReference>
<dbReference type="HOGENOM" id="CLU_056232_0_0_1"/>
<organism evidence="3">
    <name type="scientific">Gaeumannomyces tritici (strain R3-111a-1)</name>
    <name type="common">Wheat and barley take-all root rot fungus</name>
    <name type="synonym">Gaeumannomyces graminis var. tritici</name>
    <dbReference type="NCBI Taxonomy" id="644352"/>
    <lineage>
        <taxon>Eukaryota</taxon>
        <taxon>Fungi</taxon>
        <taxon>Dikarya</taxon>
        <taxon>Ascomycota</taxon>
        <taxon>Pezizomycotina</taxon>
        <taxon>Sordariomycetes</taxon>
        <taxon>Sordariomycetidae</taxon>
        <taxon>Magnaporthales</taxon>
        <taxon>Magnaporthaceae</taxon>
        <taxon>Gaeumannomyces</taxon>
    </lineage>
</organism>
<feature type="transmembrane region" description="Helical" evidence="2">
    <location>
        <begin position="20"/>
        <end position="39"/>
    </location>
</feature>
<dbReference type="Proteomes" id="UP000006039">
    <property type="component" value="Unassembled WGS sequence"/>
</dbReference>
<dbReference type="GeneID" id="20342314"/>
<reference evidence="4" key="4">
    <citation type="journal article" date="2015" name="G3 (Bethesda)">
        <title>Genome sequences of three phytopathogenic species of the Magnaporthaceae family of fungi.</title>
        <authorList>
            <person name="Okagaki L.H."/>
            <person name="Nunes C.C."/>
            <person name="Sailsbery J."/>
            <person name="Clay B."/>
            <person name="Brown D."/>
            <person name="John T."/>
            <person name="Oh Y."/>
            <person name="Young N."/>
            <person name="Fitzgerald M."/>
            <person name="Haas B.J."/>
            <person name="Zeng Q."/>
            <person name="Young S."/>
            <person name="Adiconis X."/>
            <person name="Fan L."/>
            <person name="Levin J.Z."/>
            <person name="Mitchell T.K."/>
            <person name="Okubara P.A."/>
            <person name="Farman M.L."/>
            <person name="Kohn L.M."/>
            <person name="Birren B."/>
            <person name="Ma L.-J."/>
            <person name="Dean R.A."/>
        </authorList>
    </citation>
    <scope>NUCLEOTIDE SEQUENCE</scope>
    <source>
        <strain evidence="4">R3-111a-1</strain>
    </source>
</reference>
<evidence type="ECO:0000256" key="1">
    <source>
        <dbReference type="SAM" id="MobiDB-lite"/>
    </source>
</evidence>
<protein>
    <submittedName>
        <fullName evidence="3 4">Uncharacterized protein</fullName>
    </submittedName>
</protein>
<evidence type="ECO:0000313" key="3">
    <source>
        <dbReference type="EMBL" id="EJT81882.1"/>
    </source>
</evidence>
<keyword evidence="2" id="KW-0472">Membrane</keyword>
<feature type="compositionally biased region" description="Polar residues" evidence="1">
    <location>
        <begin position="216"/>
        <end position="225"/>
    </location>
</feature>
<reference evidence="4" key="5">
    <citation type="submission" date="2018-04" db="UniProtKB">
        <authorList>
            <consortium name="EnsemblFungi"/>
        </authorList>
    </citation>
    <scope>IDENTIFICATION</scope>
    <source>
        <strain evidence="4">R3-111a-1</strain>
    </source>
</reference>
<dbReference type="EnsemblFungi" id="EJT81882">
    <property type="protein sequence ID" value="EJT81882"/>
    <property type="gene ID" value="GGTG_01856"/>
</dbReference>
<keyword evidence="5" id="KW-1185">Reference proteome</keyword>
<evidence type="ECO:0000256" key="2">
    <source>
        <dbReference type="SAM" id="Phobius"/>
    </source>
</evidence>
<reference evidence="3" key="3">
    <citation type="submission" date="2010-09" db="EMBL/GenBank/DDBJ databases">
        <title>Annotation of Gaeumannomyces graminis var. tritici R3-111a-1.</title>
        <authorList>
            <consortium name="The Broad Institute Genome Sequencing Platform"/>
            <person name="Ma L.-J."/>
            <person name="Dead R."/>
            <person name="Young S.K."/>
            <person name="Zeng Q."/>
            <person name="Gargeya S."/>
            <person name="Fitzgerald M."/>
            <person name="Haas B."/>
            <person name="Abouelleil A."/>
            <person name="Alvarado L."/>
            <person name="Arachchi H.M."/>
            <person name="Berlin A."/>
            <person name="Brown A."/>
            <person name="Chapman S.B."/>
            <person name="Chen Z."/>
            <person name="Dunbar C."/>
            <person name="Freedman E."/>
            <person name="Gearin G."/>
            <person name="Gellesch M."/>
            <person name="Goldberg J."/>
            <person name="Griggs A."/>
            <person name="Gujja S."/>
            <person name="Heiman D."/>
            <person name="Howarth C."/>
            <person name="Larson L."/>
            <person name="Lui A."/>
            <person name="MacDonald P.J.P."/>
            <person name="Mehta T."/>
            <person name="Montmayeur A."/>
            <person name="Murphy C."/>
            <person name="Neiman D."/>
            <person name="Pearson M."/>
            <person name="Priest M."/>
            <person name="Roberts A."/>
            <person name="Saif S."/>
            <person name="Shea T."/>
            <person name="Shenoy N."/>
            <person name="Sisk P."/>
            <person name="Stolte C."/>
            <person name="Sykes S."/>
            <person name="Yandava C."/>
            <person name="Wortman J."/>
            <person name="Nusbaum C."/>
            <person name="Birren B."/>
        </authorList>
    </citation>
    <scope>NUCLEOTIDE SEQUENCE</scope>
    <source>
        <strain evidence="3">R3-111a-1</strain>
    </source>
</reference>
<evidence type="ECO:0000313" key="4">
    <source>
        <dbReference type="EnsemblFungi" id="EJT81882"/>
    </source>
</evidence>
<dbReference type="STRING" id="644352.J3NKR5"/>
<dbReference type="PANTHER" id="PTHR40623:SF2">
    <property type="entry name" value="INTEGRAL MEMBRANE PROTEIN"/>
    <property type="match status" value="1"/>
</dbReference>
<proteinExistence type="predicted"/>
<dbReference type="VEuPathDB" id="FungiDB:GGTG_01856"/>
<feature type="compositionally biased region" description="Low complexity" evidence="1">
    <location>
        <begin position="306"/>
        <end position="332"/>
    </location>
</feature>
<reference evidence="3" key="2">
    <citation type="submission" date="2010-07" db="EMBL/GenBank/DDBJ databases">
        <authorList>
            <consortium name="The Broad Institute Genome Sequencing Platform"/>
            <consortium name="Broad Institute Genome Sequencing Center for Infectious Disease"/>
            <person name="Ma L.-J."/>
            <person name="Dead R."/>
            <person name="Young S."/>
            <person name="Zeng Q."/>
            <person name="Koehrsen M."/>
            <person name="Alvarado L."/>
            <person name="Berlin A."/>
            <person name="Chapman S.B."/>
            <person name="Chen Z."/>
            <person name="Freedman E."/>
            <person name="Gellesch M."/>
            <person name="Goldberg J."/>
            <person name="Griggs A."/>
            <person name="Gujja S."/>
            <person name="Heilman E.R."/>
            <person name="Heiman D."/>
            <person name="Hepburn T."/>
            <person name="Howarth C."/>
            <person name="Jen D."/>
            <person name="Larson L."/>
            <person name="Mehta T."/>
            <person name="Neiman D."/>
            <person name="Pearson M."/>
            <person name="Roberts A."/>
            <person name="Saif S."/>
            <person name="Shea T."/>
            <person name="Shenoy N."/>
            <person name="Sisk P."/>
            <person name="Stolte C."/>
            <person name="Sykes S."/>
            <person name="Walk T."/>
            <person name="White J."/>
            <person name="Yandava C."/>
            <person name="Haas B."/>
            <person name="Nusbaum C."/>
            <person name="Birren B."/>
        </authorList>
    </citation>
    <scope>NUCLEOTIDE SEQUENCE</scope>
    <source>
        <strain evidence="3">R3-111a-1</strain>
    </source>
</reference>
<dbReference type="AlphaFoldDB" id="J3NKR5"/>
<feature type="compositionally biased region" description="Polar residues" evidence="1">
    <location>
        <begin position="336"/>
        <end position="365"/>
    </location>
</feature>
<dbReference type="PANTHER" id="PTHR40623">
    <property type="entry name" value="INTEGRAL MEMBRANE PROTEIN"/>
    <property type="match status" value="1"/>
</dbReference>
<accession>J3NKR5</accession>
<reference evidence="5" key="1">
    <citation type="submission" date="2010-07" db="EMBL/GenBank/DDBJ databases">
        <title>The genome sequence of Gaeumannomyces graminis var. tritici strain R3-111a-1.</title>
        <authorList>
            <consortium name="The Broad Institute Genome Sequencing Platform"/>
            <person name="Ma L.-J."/>
            <person name="Dead R."/>
            <person name="Young S."/>
            <person name="Zeng Q."/>
            <person name="Koehrsen M."/>
            <person name="Alvarado L."/>
            <person name="Berlin A."/>
            <person name="Chapman S.B."/>
            <person name="Chen Z."/>
            <person name="Freedman E."/>
            <person name="Gellesch M."/>
            <person name="Goldberg J."/>
            <person name="Griggs A."/>
            <person name="Gujja S."/>
            <person name="Heilman E.R."/>
            <person name="Heiman D."/>
            <person name="Hepburn T."/>
            <person name="Howarth C."/>
            <person name="Jen D."/>
            <person name="Larson L."/>
            <person name="Mehta T."/>
            <person name="Neiman D."/>
            <person name="Pearson M."/>
            <person name="Roberts A."/>
            <person name="Saif S."/>
            <person name="Shea T."/>
            <person name="Shenoy N."/>
            <person name="Sisk P."/>
            <person name="Stolte C."/>
            <person name="Sykes S."/>
            <person name="Walk T."/>
            <person name="White J."/>
            <person name="Yandava C."/>
            <person name="Haas B."/>
            <person name="Nusbaum C."/>
            <person name="Birren B."/>
        </authorList>
    </citation>
    <scope>NUCLEOTIDE SEQUENCE [LARGE SCALE GENOMIC DNA]</scope>
    <source>
        <strain evidence="5">R3-111a-1</strain>
    </source>
</reference>
<feature type="compositionally biased region" description="Low complexity" evidence="1">
    <location>
        <begin position="261"/>
        <end position="277"/>
    </location>
</feature>
<feature type="region of interest" description="Disordered" evidence="1">
    <location>
        <begin position="126"/>
        <end position="444"/>
    </location>
</feature>
<feature type="compositionally biased region" description="Polar residues" evidence="1">
    <location>
        <begin position="398"/>
        <end position="410"/>
    </location>
</feature>
<feature type="compositionally biased region" description="Low complexity" evidence="1">
    <location>
        <begin position="427"/>
        <end position="444"/>
    </location>
</feature>
<name>J3NKR5_GAET3</name>
<evidence type="ECO:0000313" key="5">
    <source>
        <dbReference type="Proteomes" id="UP000006039"/>
    </source>
</evidence>